<gene>
    <name evidence="2" type="ORF">N658DRAFT_559141</name>
</gene>
<dbReference type="AlphaFoldDB" id="A0AAN6T1T8"/>
<feature type="compositionally biased region" description="Basic and acidic residues" evidence="1">
    <location>
        <begin position="25"/>
        <end position="45"/>
    </location>
</feature>
<accession>A0AAN6T1T8</accession>
<comment type="caution">
    <text evidence="2">The sequence shown here is derived from an EMBL/GenBank/DDBJ whole genome shotgun (WGS) entry which is preliminary data.</text>
</comment>
<proteinExistence type="predicted"/>
<reference evidence="2" key="1">
    <citation type="journal article" date="2023" name="Mol. Phylogenet. Evol.">
        <title>Genome-scale phylogeny and comparative genomics of the fungal order Sordariales.</title>
        <authorList>
            <person name="Hensen N."/>
            <person name="Bonometti L."/>
            <person name="Westerberg I."/>
            <person name="Brannstrom I.O."/>
            <person name="Guillou S."/>
            <person name="Cros-Aarteil S."/>
            <person name="Calhoun S."/>
            <person name="Haridas S."/>
            <person name="Kuo A."/>
            <person name="Mondo S."/>
            <person name="Pangilinan J."/>
            <person name="Riley R."/>
            <person name="LaButti K."/>
            <person name="Andreopoulos B."/>
            <person name="Lipzen A."/>
            <person name="Chen C."/>
            <person name="Yan M."/>
            <person name="Daum C."/>
            <person name="Ng V."/>
            <person name="Clum A."/>
            <person name="Steindorff A."/>
            <person name="Ohm R.A."/>
            <person name="Martin F."/>
            <person name="Silar P."/>
            <person name="Natvig D.O."/>
            <person name="Lalanne C."/>
            <person name="Gautier V."/>
            <person name="Ament-Velasquez S.L."/>
            <person name="Kruys A."/>
            <person name="Hutchinson M.I."/>
            <person name="Powell A.J."/>
            <person name="Barry K."/>
            <person name="Miller A.N."/>
            <person name="Grigoriev I.V."/>
            <person name="Debuchy R."/>
            <person name="Gladieux P."/>
            <person name="Hiltunen Thoren M."/>
            <person name="Johannesson H."/>
        </authorList>
    </citation>
    <scope>NUCLEOTIDE SEQUENCE</scope>
    <source>
        <strain evidence="2">CBS 757.83</strain>
    </source>
</reference>
<feature type="non-terminal residue" evidence="2">
    <location>
        <position position="1"/>
    </location>
</feature>
<feature type="region of interest" description="Disordered" evidence="1">
    <location>
        <begin position="1"/>
        <end position="62"/>
    </location>
</feature>
<dbReference type="Proteomes" id="UP001305647">
    <property type="component" value="Unassembled WGS sequence"/>
</dbReference>
<reference evidence="2" key="2">
    <citation type="submission" date="2023-05" db="EMBL/GenBank/DDBJ databases">
        <authorList>
            <consortium name="Lawrence Berkeley National Laboratory"/>
            <person name="Steindorff A."/>
            <person name="Hensen N."/>
            <person name="Bonometti L."/>
            <person name="Westerberg I."/>
            <person name="Brannstrom I.O."/>
            <person name="Guillou S."/>
            <person name="Cros-Aarteil S."/>
            <person name="Calhoun S."/>
            <person name="Haridas S."/>
            <person name="Kuo A."/>
            <person name="Mondo S."/>
            <person name="Pangilinan J."/>
            <person name="Riley R."/>
            <person name="Labutti K."/>
            <person name="Andreopoulos B."/>
            <person name="Lipzen A."/>
            <person name="Chen C."/>
            <person name="Yanf M."/>
            <person name="Daum C."/>
            <person name="Ng V."/>
            <person name="Clum A."/>
            <person name="Ohm R."/>
            <person name="Martin F."/>
            <person name="Silar P."/>
            <person name="Natvig D."/>
            <person name="Lalanne C."/>
            <person name="Gautier V."/>
            <person name="Ament-Velasquez S.L."/>
            <person name="Kruys A."/>
            <person name="Hutchinson M.I."/>
            <person name="Powell A.J."/>
            <person name="Barry K."/>
            <person name="Miller A.N."/>
            <person name="Grigoriev I.V."/>
            <person name="Debuchy R."/>
            <person name="Gladieux P."/>
            <person name="Thoren M.H."/>
            <person name="Johannesson H."/>
        </authorList>
    </citation>
    <scope>NUCLEOTIDE SEQUENCE</scope>
    <source>
        <strain evidence="2">CBS 757.83</strain>
    </source>
</reference>
<organism evidence="2 3">
    <name type="scientific">Parathielavia hyrcaniae</name>
    <dbReference type="NCBI Taxonomy" id="113614"/>
    <lineage>
        <taxon>Eukaryota</taxon>
        <taxon>Fungi</taxon>
        <taxon>Dikarya</taxon>
        <taxon>Ascomycota</taxon>
        <taxon>Pezizomycotina</taxon>
        <taxon>Sordariomycetes</taxon>
        <taxon>Sordariomycetidae</taxon>
        <taxon>Sordariales</taxon>
        <taxon>Chaetomiaceae</taxon>
        <taxon>Parathielavia</taxon>
    </lineage>
</organism>
<keyword evidence="3" id="KW-1185">Reference proteome</keyword>
<evidence type="ECO:0000313" key="3">
    <source>
        <dbReference type="Proteomes" id="UP001305647"/>
    </source>
</evidence>
<evidence type="ECO:0000256" key="1">
    <source>
        <dbReference type="SAM" id="MobiDB-lite"/>
    </source>
</evidence>
<feature type="compositionally biased region" description="Polar residues" evidence="1">
    <location>
        <begin position="1"/>
        <end position="14"/>
    </location>
</feature>
<name>A0AAN6T1T8_9PEZI</name>
<sequence>ICSGSKSNPDNWSTRARKGSPAPEPSHDRKSSVTVEPEDKTETRALDVYGTGTQFSDDPAVTDLPSEILDFDLDH</sequence>
<evidence type="ECO:0000313" key="2">
    <source>
        <dbReference type="EMBL" id="KAK4100949.1"/>
    </source>
</evidence>
<dbReference type="EMBL" id="MU863637">
    <property type="protein sequence ID" value="KAK4100949.1"/>
    <property type="molecule type" value="Genomic_DNA"/>
</dbReference>
<protein>
    <submittedName>
        <fullName evidence="2">Uncharacterized protein</fullName>
    </submittedName>
</protein>